<organism evidence="1 2">
    <name type="scientific">Halobacteriovorax marinus</name>
    <dbReference type="NCBI Taxonomy" id="97084"/>
    <lineage>
        <taxon>Bacteria</taxon>
        <taxon>Pseudomonadati</taxon>
        <taxon>Bdellovibrionota</taxon>
        <taxon>Bacteriovoracia</taxon>
        <taxon>Bacteriovoracales</taxon>
        <taxon>Halobacteriovoraceae</taxon>
        <taxon>Halobacteriovorax</taxon>
    </lineage>
</organism>
<dbReference type="EMBL" id="MAAO01000007">
    <property type="protein sequence ID" value="OUR95821.1"/>
    <property type="molecule type" value="Genomic_DNA"/>
</dbReference>
<comment type="caution">
    <text evidence="1">The sequence shown here is derived from an EMBL/GenBank/DDBJ whole genome shotgun (WGS) entry which is preliminary data.</text>
</comment>
<accession>A0A1Y5F593</accession>
<proteinExistence type="predicted"/>
<name>A0A1Y5F593_9BACT</name>
<evidence type="ECO:0000313" key="2">
    <source>
        <dbReference type="Proteomes" id="UP000196531"/>
    </source>
</evidence>
<gene>
    <name evidence="1" type="ORF">A9Q84_15080</name>
</gene>
<dbReference type="AlphaFoldDB" id="A0A1Y5F593"/>
<sequence>MANRFSDWQEDLSSDLVKSKKRRKLFFEAMQEEYDNDLDVLRAVVKVIGLKEYSKLCGLPSSNISNYLKKGKDLKVSTISKLISPFGIKVVNISLDLVA</sequence>
<evidence type="ECO:0000313" key="1">
    <source>
        <dbReference type="EMBL" id="OUR95821.1"/>
    </source>
</evidence>
<protein>
    <submittedName>
        <fullName evidence="1">Uncharacterized protein</fullName>
    </submittedName>
</protein>
<reference evidence="2" key="1">
    <citation type="journal article" date="2017" name="Proc. Natl. Acad. Sci. U.S.A.">
        <title>Simulation of Deepwater Horizon oil plume reveals substrate specialization within a complex community of hydrocarbon-degraders.</title>
        <authorList>
            <person name="Hu P."/>
            <person name="Dubinsky E.A."/>
            <person name="Probst A.J."/>
            <person name="Wang J."/>
            <person name="Sieber C.M.K."/>
            <person name="Tom L.M."/>
            <person name="Gardinali P."/>
            <person name="Banfield J.F."/>
            <person name="Atlas R.M."/>
            <person name="Andersen G.L."/>
        </authorList>
    </citation>
    <scope>NUCLEOTIDE SEQUENCE [LARGE SCALE GENOMIC DNA]</scope>
</reference>
<dbReference type="Proteomes" id="UP000196531">
    <property type="component" value="Unassembled WGS sequence"/>
</dbReference>